<evidence type="ECO:0000256" key="1">
    <source>
        <dbReference type="SAM" id="MobiDB-lite"/>
    </source>
</evidence>
<dbReference type="AlphaFoldDB" id="A0AAD9FPK8"/>
<evidence type="ECO:0000313" key="3">
    <source>
        <dbReference type="EMBL" id="KAK1922888.1"/>
    </source>
</evidence>
<feature type="region of interest" description="Disordered" evidence="1">
    <location>
        <begin position="1"/>
        <end position="28"/>
    </location>
</feature>
<dbReference type="Pfam" id="PF15024">
    <property type="entry name" value="Glyco_transf_18"/>
    <property type="match status" value="1"/>
</dbReference>
<reference evidence="3" key="1">
    <citation type="submission" date="2023-02" db="EMBL/GenBank/DDBJ databases">
        <title>Identification and recombinant expression of a fungal hydrolase from Papiliotrema laurentii that hydrolyzes apple cutin and clears colloidal polyester polyurethane.</title>
        <authorList>
            <consortium name="DOE Joint Genome Institute"/>
            <person name="Roman V.A."/>
            <person name="Bojanowski C."/>
            <person name="Crable B.R."/>
            <person name="Wagner D.N."/>
            <person name="Hung C.S."/>
            <person name="Nadeau L.J."/>
            <person name="Schratz L."/>
            <person name="Haridas S."/>
            <person name="Pangilinan J."/>
            <person name="Lipzen A."/>
            <person name="Na H."/>
            <person name="Yan M."/>
            <person name="Ng V."/>
            <person name="Grigoriev I.V."/>
            <person name="Spatafora J.W."/>
            <person name="Barlow D."/>
            <person name="Biffinger J."/>
            <person name="Kelley-Loughnane N."/>
            <person name="Varaljay V.A."/>
            <person name="Crookes-Goodson W.J."/>
        </authorList>
    </citation>
    <scope>NUCLEOTIDE SEQUENCE</scope>
    <source>
        <strain evidence="3">5307AH</strain>
    </source>
</reference>
<gene>
    <name evidence="3" type="ORF">DB88DRAFT_493059</name>
</gene>
<sequence length="505" mass="56968">MVKRFDAMPSDIRLSNSGPTRPSKHSGTMHSFLVNKRRSGARLLLFFLIASLIFFFSPQFGDASWSLRQPIDHTETIQKIREAQVQLQEQWPRNPAATHRDFTIAALDRLAGCMETNSCGPGELTVIVLGSAHFGNSQRGHTSGEDIWAGSLINILQSHNYTLLYTYEPLESLLVYKALSDYIPLVIMEAQATDQCVMLGTINREIAAAAKPKVHGLEWLDPEAELGCAKRVGFEEGIPVQKIRSLHFWVGQRHPLPSFTLSPENYTGWYADTGNYYLGYHLEHCRHVSAARPHKRRAFILGKRPDYFSEEKYAWPRNVLEELTAEIGDGFEFVGGAGKKGVDEMPMKGITNLGSMDKETWNREVAESAVMLGVGNPPLSPSPYDAWCLGVPFINPILRRDAKNPDDVSKWNVQHNALKDFGPPYVYHVWKEDKEALKQAIQSAISTPFEPFIPDRMKRENVEQRLLHLVHHNWTAVAEEMIEDGTAKGFFSERLGQNTRNGLLL</sequence>
<evidence type="ECO:0000259" key="2">
    <source>
        <dbReference type="Pfam" id="PF15024"/>
    </source>
</evidence>
<accession>A0AAD9FPK8</accession>
<proteinExistence type="predicted"/>
<protein>
    <recommendedName>
        <fullName evidence="2">Glycosyltransferase family 18 catalytic domain-containing protein</fullName>
    </recommendedName>
</protein>
<dbReference type="InterPro" id="IPR026116">
    <property type="entry name" value="GT18_cat"/>
</dbReference>
<dbReference type="EMBL" id="JAODAN010000007">
    <property type="protein sequence ID" value="KAK1922888.1"/>
    <property type="molecule type" value="Genomic_DNA"/>
</dbReference>
<dbReference type="Proteomes" id="UP001182556">
    <property type="component" value="Unassembled WGS sequence"/>
</dbReference>
<organism evidence="3 4">
    <name type="scientific">Papiliotrema laurentii</name>
    <name type="common">Cryptococcus laurentii</name>
    <dbReference type="NCBI Taxonomy" id="5418"/>
    <lineage>
        <taxon>Eukaryota</taxon>
        <taxon>Fungi</taxon>
        <taxon>Dikarya</taxon>
        <taxon>Basidiomycota</taxon>
        <taxon>Agaricomycotina</taxon>
        <taxon>Tremellomycetes</taxon>
        <taxon>Tremellales</taxon>
        <taxon>Rhynchogastremaceae</taxon>
        <taxon>Papiliotrema</taxon>
    </lineage>
</organism>
<name>A0AAD9FPK8_PAPLA</name>
<evidence type="ECO:0000313" key="4">
    <source>
        <dbReference type="Proteomes" id="UP001182556"/>
    </source>
</evidence>
<keyword evidence="4" id="KW-1185">Reference proteome</keyword>
<comment type="caution">
    <text evidence="3">The sequence shown here is derived from an EMBL/GenBank/DDBJ whole genome shotgun (WGS) entry which is preliminary data.</text>
</comment>
<feature type="domain" description="Glycosyltransferase family 18 catalytic" evidence="2">
    <location>
        <begin position="252"/>
        <end position="473"/>
    </location>
</feature>
<feature type="compositionally biased region" description="Polar residues" evidence="1">
    <location>
        <begin position="13"/>
        <end position="28"/>
    </location>
</feature>
<dbReference type="GO" id="GO:0030144">
    <property type="term" value="F:alpha-1,6-mannosylglycoprotein 6-beta-N-acetylglucosaminyltransferase activity"/>
    <property type="evidence" value="ECO:0007669"/>
    <property type="project" value="InterPro"/>
</dbReference>